<evidence type="ECO:0000259" key="1">
    <source>
        <dbReference type="Pfam" id="PF05050"/>
    </source>
</evidence>
<dbReference type="GO" id="GO:0032259">
    <property type="term" value="P:methylation"/>
    <property type="evidence" value="ECO:0007669"/>
    <property type="project" value="UniProtKB-KW"/>
</dbReference>
<dbReference type="SUPFAM" id="SSF53335">
    <property type="entry name" value="S-adenosyl-L-methionine-dependent methyltransferases"/>
    <property type="match status" value="1"/>
</dbReference>
<sequence length="243" mass="27417">MSRFSSEVRRSYIGSRLLGFFRGYVKGFFAKPIKSYAQKGEDLLVSGYFSEPGFYLDIGCYHPKHISNTYLLHKRGWRGCAVDIDQHKVDLFNKARGSRCNAILKAIVGHGIGRESMEVFKFGGHGGWSDIDTLDRVTAEMYRTVKGFGEYTVARVPILGINELLAELPEVNFLNIDVEGLDGELVDALDLDRFPIDVILFEDNEVWGSTSKRREKFAKHGYETLFVSGGSVCFAKPKLQMDH</sequence>
<feature type="domain" description="Methyltransferase FkbM" evidence="1">
    <location>
        <begin position="57"/>
        <end position="223"/>
    </location>
</feature>
<dbReference type="RefSeq" id="WP_176265838.1">
    <property type="nucleotide sequence ID" value="NZ_JABWGV010000001.1"/>
</dbReference>
<name>A0A850GYR1_9SPHN</name>
<evidence type="ECO:0000313" key="3">
    <source>
        <dbReference type="Proteomes" id="UP000561438"/>
    </source>
</evidence>
<proteinExistence type="predicted"/>
<dbReference type="InterPro" id="IPR029063">
    <property type="entry name" value="SAM-dependent_MTases_sf"/>
</dbReference>
<dbReference type="EMBL" id="JABWGV010000001">
    <property type="protein sequence ID" value="NVD43507.1"/>
    <property type="molecule type" value="Genomic_DNA"/>
</dbReference>
<dbReference type="Pfam" id="PF05050">
    <property type="entry name" value="Methyltransf_21"/>
    <property type="match status" value="1"/>
</dbReference>
<dbReference type="GO" id="GO:0008168">
    <property type="term" value="F:methyltransferase activity"/>
    <property type="evidence" value="ECO:0007669"/>
    <property type="project" value="UniProtKB-KW"/>
</dbReference>
<protein>
    <submittedName>
        <fullName evidence="2">FkbM family methyltransferase</fullName>
    </submittedName>
</protein>
<evidence type="ECO:0000313" key="2">
    <source>
        <dbReference type="EMBL" id="NVD43507.1"/>
    </source>
</evidence>
<keyword evidence="2" id="KW-0489">Methyltransferase</keyword>
<organism evidence="2 3">
    <name type="scientific">Qipengyuania atrilutea</name>
    <dbReference type="NCBI Taxonomy" id="2744473"/>
    <lineage>
        <taxon>Bacteria</taxon>
        <taxon>Pseudomonadati</taxon>
        <taxon>Pseudomonadota</taxon>
        <taxon>Alphaproteobacteria</taxon>
        <taxon>Sphingomonadales</taxon>
        <taxon>Erythrobacteraceae</taxon>
        <taxon>Qipengyuania</taxon>
    </lineage>
</organism>
<gene>
    <name evidence="2" type="ORF">HUV48_00560</name>
</gene>
<dbReference type="AlphaFoldDB" id="A0A850GYR1"/>
<accession>A0A850GYR1</accession>
<dbReference type="InterPro" id="IPR006342">
    <property type="entry name" value="FkbM_mtfrase"/>
</dbReference>
<dbReference type="Proteomes" id="UP000561438">
    <property type="component" value="Unassembled WGS sequence"/>
</dbReference>
<keyword evidence="3" id="KW-1185">Reference proteome</keyword>
<reference evidence="2 3" key="1">
    <citation type="submission" date="2020-06" db="EMBL/GenBank/DDBJ databases">
        <title>Altererythrobacter sp. HHU K3-1.</title>
        <authorList>
            <person name="Zhang D."/>
            <person name="Xue H."/>
        </authorList>
    </citation>
    <scope>NUCLEOTIDE SEQUENCE [LARGE SCALE GENOMIC DNA]</scope>
    <source>
        <strain evidence="2 3">HHU K3-1</strain>
    </source>
</reference>
<comment type="caution">
    <text evidence="2">The sequence shown here is derived from an EMBL/GenBank/DDBJ whole genome shotgun (WGS) entry which is preliminary data.</text>
</comment>
<keyword evidence="2" id="KW-0808">Transferase</keyword>